<protein>
    <submittedName>
        <fullName evidence="4">Dbd5b000-593c-4a48-8067-d156caf8cf24</fullName>
    </submittedName>
</protein>
<dbReference type="Pfam" id="PF12796">
    <property type="entry name" value="Ank_2"/>
    <property type="match status" value="6"/>
</dbReference>
<dbReference type="InterPro" id="IPR036770">
    <property type="entry name" value="Ankyrin_rpt-contain_sf"/>
</dbReference>
<evidence type="ECO:0000313" key="5">
    <source>
        <dbReference type="Proteomes" id="UP000624404"/>
    </source>
</evidence>
<feature type="repeat" description="ANK" evidence="3">
    <location>
        <begin position="403"/>
        <end position="435"/>
    </location>
</feature>
<dbReference type="PRINTS" id="PR01415">
    <property type="entry name" value="ANKYRIN"/>
</dbReference>
<feature type="repeat" description="ANK" evidence="3">
    <location>
        <begin position="375"/>
        <end position="402"/>
    </location>
</feature>
<dbReference type="Pfam" id="PF00023">
    <property type="entry name" value="Ank"/>
    <property type="match status" value="2"/>
</dbReference>
<dbReference type="PANTHER" id="PTHR24198">
    <property type="entry name" value="ANKYRIN REPEAT AND PROTEIN KINASE DOMAIN-CONTAINING PROTEIN"/>
    <property type="match status" value="1"/>
</dbReference>
<keyword evidence="2 3" id="KW-0040">ANK repeat</keyword>
<dbReference type="PROSITE" id="PS50297">
    <property type="entry name" value="ANK_REP_REGION"/>
    <property type="match status" value="4"/>
</dbReference>
<dbReference type="InterPro" id="IPR002110">
    <property type="entry name" value="Ankyrin_rpt"/>
</dbReference>
<evidence type="ECO:0000256" key="1">
    <source>
        <dbReference type="ARBA" id="ARBA00022737"/>
    </source>
</evidence>
<organism evidence="4 5">
    <name type="scientific">Sclerotinia trifoliorum</name>
    <dbReference type="NCBI Taxonomy" id="28548"/>
    <lineage>
        <taxon>Eukaryota</taxon>
        <taxon>Fungi</taxon>
        <taxon>Dikarya</taxon>
        <taxon>Ascomycota</taxon>
        <taxon>Pezizomycotina</taxon>
        <taxon>Leotiomycetes</taxon>
        <taxon>Helotiales</taxon>
        <taxon>Sclerotiniaceae</taxon>
        <taxon>Sclerotinia</taxon>
    </lineage>
</organism>
<keyword evidence="5" id="KW-1185">Reference proteome</keyword>
<dbReference type="PROSITE" id="PS50088">
    <property type="entry name" value="ANK_REPEAT"/>
    <property type="match status" value="9"/>
</dbReference>
<sequence length="949" mass="104374">MASFRDPMRSHSISTVVSIIKSLAPRYFVAEPGLDLKFIHALLSSKIVILSSLGLEALINKKTENLPNSQDADIEYGAALVEAARGGHQETVDTLLQCFKPTKATLELSARSADYRVLFTLLKCISGLLERHEFSTELSYKVTWLGLDDAVEYLIEQDVAIDFETLPKNSPLHHAVMLNYERITKILISAKADINRPAQHGVTPLHKACMNGSLESVKLLLEAKANTDCKSEAHLTPLQVAAIRGGHEIIKILLSFGADKSYRGEATEALMFATENGFSNCCRVLLEDGAPTTLSDDYCPPLWWACRGDSLNEEMCELLLEYGADPNWEPGYNNSPILIEAVRAGCSVDLVKFLLKKGADINAVDAPSKYKTPVISTAARLGHTEIVKLLVERKADINLADFRGEKPICFAARGNYPEIVQILVDSKADIEMDQNLDSGCGPLHARFGFPKVVRILLKNGADINRNCSGGTILFFASMGNHIEVVELCLQYKPDLETIYLPNIARFYSGQTAPSVAMHLGNTGIVRLLLEAGANINHQVYHSLSPLHYGCLDPSLPDEHLRAILEYRPYLNILDDDGCTALHCIFAITPLSRIKLLVNAGADIEIRNKSLVTPLGIAIQCRNVDAVEYLLSKNTQVNLTGGPFVGALSMACFFLLYKAVCARSKTADDDQLPMVSYLLDDAKANINASAGWMGYALNMACLYGDSSLVKLLLNKGAQSDVVDLMGRRPIHLAALCTIDHWNLLAEDKLLETEDQLKRIPLHYAVASGRVDLTKAVLERSIAVLGPTVVNYPDCDNWTPIMWAARTCVEWGTTTNEQPEIIKLLLSNGANLWVKGDGLDRAWSPLRAARYYGAPEEVIELLTTKAGARSLNGEKWTVGLILRRKLPCPSMHSVTDVCFKLWEGGLNVRPARNLISVLSAIVRETFCTRIVHSTNVARNTNPSLNHHAVVK</sequence>
<evidence type="ECO:0000256" key="2">
    <source>
        <dbReference type="ARBA" id="ARBA00023043"/>
    </source>
</evidence>
<dbReference type="AlphaFoldDB" id="A0A8H2ZNH8"/>
<evidence type="ECO:0000256" key="3">
    <source>
        <dbReference type="PROSITE-ProRule" id="PRU00023"/>
    </source>
</evidence>
<evidence type="ECO:0000313" key="4">
    <source>
        <dbReference type="EMBL" id="CAD6444526.1"/>
    </source>
</evidence>
<dbReference type="Gene3D" id="1.25.40.20">
    <property type="entry name" value="Ankyrin repeat-containing domain"/>
    <property type="match status" value="5"/>
</dbReference>
<dbReference type="PANTHER" id="PTHR24198:SF165">
    <property type="entry name" value="ANKYRIN REPEAT-CONTAINING PROTEIN-RELATED"/>
    <property type="match status" value="1"/>
</dbReference>
<feature type="repeat" description="ANK" evidence="3">
    <location>
        <begin position="167"/>
        <end position="199"/>
    </location>
</feature>
<feature type="repeat" description="ANK" evidence="3">
    <location>
        <begin position="333"/>
        <end position="366"/>
    </location>
</feature>
<comment type="caution">
    <text evidence="4">The sequence shown here is derived from an EMBL/GenBank/DDBJ whole genome shotgun (WGS) entry which is preliminary data.</text>
</comment>
<feature type="repeat" description="ANK" evidence="3">
    <location>
        <begin position="576"/>
        <end position="608"/>
    </location>
</feature>
<gene>
    <name evidence="4" type="ORF">SCLTRI_LOCUS4318</name>
</gene>
<feature type="repeat" description="ANK" evidence="3">
    <location>
        <begin position="233"/>
        <end position="265"/>
    </location>
</feature>
<feature type="repeat" description="ANK" evidence="3">
    <location>
        <begin position="200"/>
        <end position="232"/>
    </location>
</feature>
<dbReference type="Proteomes" id="UP000624404">
    <property type="component" value="Unassembled WGS sequence"/>
</dbReference>
<keyword evidence="1" id="KW-0677">Repeat</keyword>
<name>A0A8H2ZNH8_9HELO</name>
<dbReference type="SUPFAM" id="SSF48403">
    <property type="entry name" value="Ankyrin repeat"/>
    <property type="match status" value="3"/>
</dbReference>
<dbReference type="EMBL" id="CAJHIA010000012">
    <property type="protein sequence ID" value="CAD6444526.1"/>
    <property type="molecule type" value="Genomic_DNA"/>
</dbReference>
<accession>A0A8H2ZNH8</accession>
<feature type="repeat" description="ANK" evidence="3">
    <location>
        <begin position="695"/>
        <end position="723"/>
    </location>
</feature>
<dbReference type="SMART" id="SM00248">
    <property type="entry name" value="ANK"/>
    <property type="match status" value="17"/>
</dbReference>
<dbReference type="OrthoDB" id="341259at2759"/>
<feature type="repeat" description="ANK" evidence="3">
    <location>
        <begin position="508"/>
        <end position="540"/>
    </location>
</feature>
<reference evidence="4" key="1">
    <citation type="submission" date="2020-10" db="EMBL/GenBank/DDBJ databases">
        <authorList>
            <person name="Kusch S."/>
        </authorList>
    </citation>
    <scope>NUCLEOTIDE SEQUENCE</scope>
    <source>
        <strain evidence="4">SwB9</strain>
    </source>
</reference>
<proteinExistence type="predicted"/>